<gene>
    <name evidence="2" type="ORF">SAMN05421852_10455</name>
</gene>
<sequence length="346" mass="40019">MNKKWMIIIPASLLMLFIIFFPPEVVWNHSSDQTRTVFQQNPKQAQTTLTRNGITYQSLSYLQKQWNLDTDINEIDGKIILVHGKKRLTLFQEMPVLNVNGRFVPLSRGPIKENNEFWLANEAIRQIEKELKDTRTSTRIPAVALQRVPVHELVDYLSFLKNPIRGAHVSTRDSQLPGAPRPYRNGVHEGIDWYGYTTGVKMTTKTPVLSMADGIIVRADHNYKEMTESERNQLLKKAAELGQTPEYILDKLRGRSVWVQYDKGILARYVHLDRISKKIKVGEKVKTGQLIGYVGNSGTSDGVLGNNEGLHLHLDIFIYGEWFWRYYTMNERRIILEKVFHPEEKK</sequence>
<dbReference type="SUPFAM" id="SSF51261">
    <property type="entry name" value="Duplicated hybrid motif"/>
    <property type="match status" value="1"/>
</dbReference>
<keyword evidence="3" id="KW-1185">Reference proteome</keyword>
<dbReference type="Pfam" id="PF01551">
    <property type="entry name" value="Peptidase_M23"/>
    <property type="match status" value="1"/>
</dbReference>
<dbReference type="STRING" id="46223.SAMN05421852_10455"/>
<dbReference type="AlphaFoldDB" id="A0A1I3N9I8"/>
<feature type="domain" description="M23ase beta-sheet core" evidence="1">
    <location>
        <begin position="200"/>
        <end position="318"/>
    </location>
</feature>
<dbReference type="PANTHER" id="PTHR21666">
    <property type="entry name" value="PEPTIDASE-RELATED"/>
    <property type="match status" value="1"/>
</dbReference>
<protein>
    <submittedName>
        <fullName evidence="2">Murein DD-endopeptidase MepM and murein hydrolase activator NlpD, contain LysM domain</fullName>
    </submittedName>
</protein>
<proteinExistence type="predicted"/>
<dbReference type="GO" id="GO:0004222">
    <property type="term" value="F:metalloendopeptidase activity"/>
    <property type="evidence" value="ECO:0007669"/>
    <property type="project" value="TreeGrafter"/>
</dbReference>
<dbReference type="InterPro" id="IPR011055">
    <property type="entry name" value="Dup_hybrid_motif"/>
</dbReference>
<dbReference type="CDD" id="cd12797">
    <property type="entry name" value="M23_peptidase"/>
    <property type="match status" value="1"/>
</dbReference>
<evidence type="ECO:0000259" key="1">
    <source>
        <dbReference type="Pfam" id="PF01551"/>
    </source>
</evidence>
<dbReference type="EMBL" id="FORR01000004">
    <property type="protein sequence ID" value="SFJ05981.1"/>
    <property type="molecule type" value="Genomic_DNA"/>
</dbReference>
<dbReference type="Proteomes" id="UP000199545">
    <property type="component" value="Unassembled WGS sequence"/>
</dbReference>
<name>A0A1I3N9I8_9BACL</name>
<dbReference type="Gene3D" id="2.70.70.10">
    <property type="entry name" value="Glucose Permease (Domain IIA)"/>
    <property type="match status" value="1"/>
</dbReference>
<dbReference type="PANTHER" id="PTHR21666:SF270">
    <property type="entry name" value="MUREIN HYDROLASE ACTIVATOR ENVC"/>
    <property type="match status" value="1"/>
</dbReference>
<organism evidence="2 3">
    <name type="scientific">Thermoflavimicrobium dichotomicum</name>
    <dbReference type="NCBI Taxonomy" id="46223"/>
    <lineage>
        <taxon>Bacteria</taxon>
        <taxon>Bacillati</taxon>
        <taxon>Bacillota</taxon>
        <taxon>Bacilli</taxon>
        <taxon>Bacillales</taxon>
        <taxon>Thermoactinomycetaceae</taxon>
        <taxon>Thermoflavimicrobium</taxon>
    </lineage>
</organism>
<accession>A0A1I3N9I8</accession>
<dbReference type="InterPro" id="IPR016047">
    <property type="entry name" value="M23ase_b-sheet_dom"/>
</dbReference>
<keyword evidence="2" id="KW-0378">Hydrolase</keyword>
<evidence type="ECO:0000313" key="2">
    <source>
        <dbReference type="EMBL" id="SFJ05981.1"/>
    </source>
</evidence>
<reference evidence="2 3" key="1">
    <citation type="submission" date="2016-10" db="EMBL/GenBank/DDBJ databases">
        <authorList>
            <person name="de Groot N.N."/>
        </authorList>
    </citation>
    <scope>NUCLEOTIDE SEQUENCE [LARGE SCALE GENOMIC DNA]</scope>
    <source>
        <strain evidence="2 3">DSM 44778</strain>
    </source>
</reference>
<evidence type="ECO:0000313" key="3">
    <source>
        <dbReference type="Proteomes" id="UP000199545"/>
    </source>
</evidence>
<dbReference type="InterPro" id="IPR050570">
    <property type="entry name" value="Cell_wall_metabolism_enzyme"/>
</dbReference>
<dbReference type="OrthoDB" id="30934at2"/>
<dbReference type="RefSeq" id="WP_093228796.1">
    <property type="nucleotide sequence ID" value="NZ_FORR01000004.1"/>
</dbReference>